<dbReference type="GO" id="GO:0015483">
    <property type="term" value="F:long-chain fatty acid transporting porin activity"/>
    <property type="evidence" value="ECO:0007669"/>
    <property type="project" value="TreeGrafter"/>
</dbReference>
<sequence length="432" mass="46189">MKQEWLKTTLALAIGAVSTHSLANGIAINEQSASGAGTAYAGRASSALDASTIYGNPAGLSKLKRTEISGGLALVDASVDISHANSSAQGTNKGDSVPLAAVPFGYFATPVDDNLTFGLGIYVPYGIINDYESSFQGRYQGSYSKVKVITVQPTVSYKINDRVSFGFGPTINRIDGQLKSNLNNAGALGSGDAKVNIKGDDTAFGFNAGILVDLTDDTTWGLTYHSKVSYKLKGDTEIKGGNGVLGLANGKYDAGLNITLPESVDTSITHKLNDDWTLYAGALWTRWSRLDKIEVRNSGIDNPLVASQFGTVSETLDWKDTWSYSIGAAYQLDPQWVLRTGFALDGAPASNSNRNVRIPVGNRKIFTLGAGWSPNADMTFDFAYAYLWESDAKVDHGDREPVVPGLPSLQPGYQATYSNSAHGLIAQMTYRF</sequence>
<dbReference type="GO" id="GO:0009279">
    <property type="term" value="C:cell outer membrane"/>
    <property type="evidence" value="ECO:0007669"/>
    <property type="project" value="UniProtKB-SubCell"/>
</dbReference>
<dbReference type="PANTHER" id="PTHR35093:SF8">
    <property type="entry name" value="OUTER MEMBRANE PROTEIN NMB0088-RELATED"/>
    <property type="match status" value="1"/>
</dbReference>
<keyword evidence="3" id="KW-1134">Transmembrane beta strand</keyword>
<dbReference type="EMBL" id="CAJFCI010000039">
    <property type="protein sequence ID" value="CAD5107716.1"/>
    <property type="molecule type" value="Genomic_DNA"/>
</dbReference>
<keyword evidence="10" id="KW-1185">Reference proteome</keyword>
<dbReference type="PANTHER" id="PTHR35093">
    <property type="entry name" value="OUTER MEMBRANE PROTEIN NMB0088-RELATED"/>
    <property type="match status" value="1"/>
</dbReference>
<evidence type="ECO:0000313" key="10">
    <source>
        <dbReference type="Proteomes" id="UP000583387"/>
    </source>
</evidence>
<keyword evidence="4" id="KW-0812">Transmembrane</keyword>
<dbReference type="AlphaFoldDB" id="A0A7U7EMR6"/>
<evidence type="ECO:0000256" key="6">
    <source>
        <dbReference type="ARBA" id="ARBA00023136"/>
    </source>
</evidence>
<evidence type="ECO:0000256" key="2">
    <source>
        <dbReference type="ARBA" id="ARBA00008163"/>
    </source>
</evidence>
<organism evidence="9 10">
    <name type="scientific">Zestomonas carbonaria</name>
    <dbReference type="NCBI Taxonomy" id="2762745"/>
    <lineage>
        <taxon>Bacteria</taxon>
        <taxon>Pseudomonadati</taxon>
        <taxon>Pseudomonadota</taxon>
        <taxon>Gammaproteobacteria</taxon>
        <taxon>Pseudomonadales</taxon>
        <taxon>Pseudomonadaceae</taxon>
        <taxon>Zestomonas</taxon>
    </lineage>
</organism>
<comment type="similarity">
    <text evidence="2">Belongs to the OmpP1/FadL family.</text>
</comment>
<evidence type="ECO:0000256" key="1">
    <source>
        <dbReference type="ARBA" id="ARBA00004571"/>
    </source>
</evidence>
<reference evidence="9 10" key="1">
    <citation type="submission" date="2020-08" db="EMBL/GenBank/DDBJ databases">
        <authorList>
            <person name="Criscuolo A."/>
        </authorList>
    </citation>
    <scope>NUCLEOTIDE SEQUENCE [LARGE SCALE GENOMIC DNA]</scope>
    <source>
        <strain evidence="9">CIP111764</strain>
    </source>
</reference>
<keyword evidence="5 8" id="KW-0732">Signal</keyword>
<dbReference type="InterPro" id="IPR005017">
    <property type="entry name" value="OMPP1/FadL/TodX"/>
</dbReference>
<evidence type="ECO:0000256" key="7">
    <source>
        <dbReference type="ARBA" id="ARBA00023237"/>
    </source>
</evidence>
<dbReference type="SUPFAM" id="SSF56935">
    <property type="entry name" value="Porins"/>
    <property type="match status" value="1"/>
</dbReference>
<evidence type="ECO:0000256" key="3">
    <source>
        <dbReference type="ARBA" id="ARBA00022452"/>
    </source>
</evidence>
<feature type="signal peptide" evidence="8">
    <location>
        <begin position="1"/>
        <end position="23"/>
    </location>
</feature>
<evidence type="ECO:0000256" key="4">
    <source>
        <dbReference type="ARBA" id="ARBA00022692"/>
    </source>
</evidence>
<name>A0A7U7EMR6_9GAMM</name>
<dbReference type="Pfam" id="PF03349">
    <property type="entry name" value="Toluene_X"/>
    <property type="match status" value="1"/>
</dbReference>
<dbReference type="Gene3D" id="2.40.160.60">
    <property type="entry name" value="Outer membrane protein transport protein (OMPP1/FadL/TodX)"/>
    <property type="match status" value="1"/>
</dbReference>
<comment type="caution">
    <text evidence="9">The sequence shown here is derived from an EMBL/GenBank/DDBJ whole genome shotgun (WGS) entry which is preliminary data.</text>
</comment>
<gene>
    <name evidence="9" type="primary">fadL</name>
    <name evidence="9" type="ORF">PSEWESI4_01991</name>
</gene>
<evidence type="ECO:0000313" key="9">
    <source>
        <dbReference type="EMBL" id="CAD5107716.1"/>
    </source>
</evidence>
<protein>
    <submittedName>
        <fullName evidence="9">Long-chain fatty acid transport protein</fullName>
    </submittedName>
</protein>
<accession>A0A7U7EMR6</accession>
<dbReference type="RefSeq" id="WP_187671053.1">
    <property type="nucleotide sequence ID" value="NZ_CAJFCI010000039.1"/>
</dbReference>
<dbReference type="Proteomes" id="UP000583387">
    <property type="component" value="Unassembled WGS sequence"/>
</dbReference>
<keyword evidence="7" id="KW-0998">Cell outer membrane</keyword>
<evidence type="ECO:0000256" key="5">
    <source>
        <dbReference type="ARBA" id="ARBA00022729"/>
    </source>
</evidence>
<feature type="chain" id="PRO_5030522939" evidence="8">
    <location>
        <begin position="24"/>
        <end position="432"/>
    </location>
</feature>
<comment type="subcellular location">
    <subcellularLocation>
        <location evidence="1">Cell outer membrane</location>
        <topology evidence="1">Multi-pass membrane protein</topology>
    </subcellularLocation>
</comment>
<keyword evidence="6" id="KW-0472">Membrane</keyword>
<evidence type="ECO:0000256" key="8">
    <source>
        <dbReference type="SAM" id="SignalP"/>
    </source>
</evidence>
<proteinExistence type="inferred from homology"/>